<keyword evidence="16" id="KW-0539">Nucleus</keyword>
<dbReference type="PROSITE" id="PS00028">
    <property type="entry name" value="ZINC_FINGER_C2H2_1"/>
    <property type="match status" value="3"/>
</dbReference>
<dbReference type="CDD" id="cd22542">
    <property type="entry name" value="SP7_N"/>
    <property type="match status" value="1"/>
</dbReference>
<comment type="similarity">
    <text evidence="17">Belongs to the Sp1 C2H2-type zinc-finger protein family.</text>
</comment>
<dbReference type="HAMAP" id="MF_03034">
    <property type="entry name" value="TRBP2"/>
    <property type="match status" value="1"/>
</dbReference>
<evidence type="ECO:0000256" key="10">
    <source>
        <dbReference type="ARBA" id="ARBA00022884"/>
    </source>
</evidence>
<dbReference type="CDD" id="cd10844">
    <property type="entry name" value="DSRM_TARBP2_rpt2"/>
    <property type="match status" value="1"/>
</dbReference>
<evidence type="ECO:0000259" key="24">
    <source>
        <dbReference type="PROSITE" id="PS50157"/>
    </source>
</evidence>
<feature type="compositionally biased region" description="Polar residues" evidence="22">
    <location>
        <begin position="103"/>
        <end position="118"/>
    </location>
</feature>
<dbReference type="GO" id="GO:0035197">
    <property type="term" value="F:siRNA binding"/>
    <property type="evidence" value="ECO:0007669"/>
    <property type="project" value="UniProtKB-UniRule"/>
</dbReference>
<feature type="domain" description="C2H2-type" evidence="24">
    <location>
        <begin position="335"/>
        <end position="364"/>
    </location>
</feature>
<dbReference type="SMART" id="SM00355">
    <property type="entry name" value="ZnF_C2H2"/>
    <property type="match status" value="3"/>
</dbReference>
<dbReference type="FunFam" id="3.30.160.60:FF:000100">
    <property type="entry name" value="Zinc finger 45-like"/>
    <property type="match status" value="1"/>
</dbReference>
<evidence type="ECO:0000256" key="20">
    <source>
        <dbReference type="HAMAP-Rule" id="MF_03034"/>
    </source>
</evidence>
<dbReference type="InterPro" id="IPR036236">
    <property type="entry name" value="Znf_C2H2_sf"/>
</dbReference>
<dbReference type="PANTHER" id="PTHR46205">
    <property type="entry name" value="LOQUACIOUS, ISOFORM B"/>
    <property type="match status" value="1"/>
</dbReference>
<dbReference type="GO" id="GO:0008270">
    <property type="term" value="F:zinc ion binding"/>
    <property type="evidence" value="ECO:0007669"/>
    <property type="project" value="UniProtKB-KW"/>
</dbReference>
<dbReference type="FunFam" id="3.30.160.20:FF:000018">
    <property type="entry name" value="RISC-loading complex subunit TARBP2 isoform X3"/>
    <property type="match status" value="1"/>
</dbReference>
<feature type="domain" description="DRBM" evidence="23">
    <location>
        <begin position="493"/>
        <end position="560"/>
    </location>
</feature>
<comment type="function">
    <text evidence="18">Transcriptional activator essential for osteoblast differentiation. Binds to SP1 and EKLF consensus sequences and to other G/C-rich sequences.</text>
</comment>
<keyword evidence="6" id="KW-0677">Repeat</keyword>
<keyword evidence="14" id="KW-0010">Activator</keyword>
<dbReference type="GO" id="GO:0045944">
    <property type="term" value="P:positive regulation of transcription by RNA polymerase II"/>
    <property type="evidence" value="ECO:0007669"/>
    <property type="project" value="UniProtKB-ARBA"/>
</dbReference>
<keyword evidence="10 20" id="KW-0694">RNA-binding</keyword>
<dbReference type="PROSITE" id="PS50157">
    <property type="entry name" value="ZINC_FINGER_C2H2_2"/>
    <property type="match status" value="3"/>
</dbReference>
<dbReference type="GO" id="GO:0048471">
    <property type="term" value="C:perinuclear region of cytoplasm"/>
    <property type="evidence" value="ECO:0007669"/>
    <property type="project" value="UniProtKB-SubCell"/>
</dbReference>
<keyword evidence="13 20" id="KW-0943">RNA-mediated gene silencing</keyword>
<dbReference type="GO" id="GO:0001649">
    <property type="term" value="P:osteoblast differentiation"/>
    <property type="evidence" value="ECO:0007669"/>
    <property type="project" value="UniProtKB-ARBA"/>
</dbReference>
<evidence type="ECO:0000256" key="8">
    <source>
        <dbReference type="ARBA" id="ARBA00022833"/>
    </source>
</evidence>
<dbReference type="Gene3D" id="3.30.160.20">
    <property type="match status" value="3"/>
</dbReference>
<keyword evidence="9 20" id="KW-0810">Translation regulation</keyword>
<comment type="function">
    <text evidence="20">Required for formation of the RNA induced silencing complex (RISC). Component of the RISC loading complex (RLC), also known as the micro-RNA (miRNA) loading complex (miRLC), which is composed of DICER1, AGO2 and TARBP2. Within the RLC/miRLC, DICER1 and TARBP2 are required to process precursor miRNAs (pre-miRNAs) to mature miRNAs and then load them onto AGO2. AGO2 bound to the mature miRNA constitutes the minimal RISC and may subsequently dissociate from DICER1 and TARBP2. May also play a role in the production of short interfering RNAs (siRNAs) from double-stranded RNA (dsRNA) by DICER1.</text>
</comment>
<dbReference type="InterPro" id="IPR051247">
    <property type="entry name" value="RLC_Component"/>
</dbReference>
<dbReference type="GO" id="GO:0098795">
    <property type="term" value="P:global gene silencing by mRNA cleavage"/>
    <property type="evidence" value="ECO:0007669"/>
    <property type="project" value="UniProtKB-UniRule"/>
</dbReference>
<comment type="subunit">
    <text evidence="19">Interacts with RIOX1; the interaction is direct and inhibits transcription activator activity.</text>
</comment>
<gene>
    <name evidence="20" type="primary">TARBP2</name>
    <name evidence="25" type="ORF">AAFF_G00391130</name>
</gene>
<evidence type="ECO:0000313" key="25">
    <source>
        <dbReference type="EMBL" id="KAJ8400759.1"/>
    </source>
</evidence>
<feature type="compositionally biased region" description="Low complexity" evidence="22">
    <location>
        <begin position="188"/>
        <end position="207"/>
    </location>
</feature>
<dbReference type="InterPro" id="IPR014720">
    <property type="entry name" value="dsRBD_dom"/>
</dbReference>
<comment type="subunit">
    <text evidence="20">Self-associates. Component of the RISC loading complex (RLC), or micro-RNA (miRNA) loading complex (miRLC), which is composed of DICER1, AGO2 and TARBP2. Note that the trimeric RLC/miRLC is also referred to as RISC.</text>
</comment>
<dbReference type="Pfam" id="PF00096">
    <property type="entry name" value="zf-C2H2"/>
    <property type="match status" value="3"/>
</dbReference>
<reference evidence="25" key="1">
    <citation type="journal article" date="2023" name="Science">
        <title>Genome structures resolve the early diversification of teleost fishes.</title>
        <authorList>
            <person name="Parey E."/>
            <person name="Louis A."/>
            <person name="Montfort J."/>
            <person name="Bouchez O."/>
            <person name="Roques C."/>
            <person name="Iampietro C."/>
            <person name="Lluch J."/>
            <person name="Castinel A."/>
            <person name="Donnadieu C."/>
            <person name="Desvignes T."/>
            <person name="Floi Bucao C."/>
            <person name="Jouanno E."/>
            <person name="Wen M."/>
            <person name="Mejri S."/>
            <person name="Dirks R."/>
            <person name="Jansen H."/>
            <person name="Henkel C."/>
            <person name="Chen W.J."/>
            <person name="Zahm M."/>
            <person name="Cabau C."/>
            <person name="Klopp C."/>
            <person name="Thompson A.W."/>
            <person name="Robinson-Rechavi M."/>
            <person name="Braasch I."/>
            <person name="Lecointre G."/>
            <person name="Bobe J."/>
            <person name="Postlethwait J.H."/>
            <person name="Berthelot C."/>
            <person name="Roest Crollius H."/>
            <person name="Guiguen Y."/>
        </authorList>
    </citation>
    <scope>NUCLEOTIDE SEQUENCE</scope>
    <source>
        <strain evidence="25">NC1722</strain>
    </source>
</reference>
<evidence type="ECO:0000256" key="14">
    <source>
        <dbReference type="ARBA" id="ARBA00023159"/>
    </source>
</evidence>
<dbReference type="FunFam" id="3.30.160.20:FF:000005">
    <property type="entry name" value="Putative double-stranded RNA-specific adenosine deaminase"/>
    <property type="match status" value="1"/>
</dbReference>
<evidence type="ECO:0000259" key="23">
    <source>
        <dbReference type="PROSITE" id="PS50137"/>
    </source>
</evidence>
<protein>
    <recommendedName>
        <fullName evidence="20">RISC-loading complex subunit TARBP2</fullName>
    </recommendedName>
</protein>
<dbReference type="GO" id="GO:0003677">
    <property type="term" value="F:DNA binding"/>
    <property type="evidence" value="ECO:0007669"/>
    <property type="project" value="UniProtKB-KW"/>
</dbReference>
<dbReference type="GO" id="GO:0070883">
    <property type="term" value="F:pre-miRNA binding"/>
    <property type="evidence" value="ECO:0007669"/>
    <property type="project" value="InterPro"/>
</dbReference>
<accession>A0AAD7SE15</accession>
<keyword evidence="5" id="KW-0479">Metal-binding</keyword>
<keyword evidence="15" id="KW-0804">Transcription</keyword>
<dbReference type="GO" id="GO:0005634">
    <property type="term" value="C:nucleus"/>
    <property type="evidence" value="ECO:0007669"/>
    <property type="project" value="UniProtKB-SubCell"/>
</dbReference>
<keyword evidence="4 20" id="KW-0963">Cytoplasm</keyword>
<keyword evidence="26" id="KW-1185">Reference proteome</keyword>
<dbReference type="FunFam" id="3.30.160.20:FF:000019">
    <property type="entry name" value="RISC-loading complex subunit TARBP2"/>
    <property type="match status" value="1"/>
</dbReference>
<feature type="domain" description="C2H2-type" evidence="24">
    <location>
        <begin position="305"/>
        <end position="334"/>
    </location>
</feature>
<keyword evidence="11" id="KW-0805">Transcription regulation</keyword>
<dbReference type="GO" id="GO:0070921">
    <property type="term" value="P:regulation of siRNA processing"/>
    <property type="evidence" value="ECO:0007669"/>
    <property type="project" value="InterPro"/>
</dbReference>
<evidence type="ECO:0000256" key="7">
    <source>
        <dbReference type="ARBA" id="ARBA00022771"/>
    </source>
</evidence>
<evidence type="ECO:0000256" key="6">
    <source>
        <dbReference type="ARBA" id="ARBA00022737"/>
    </source>
</evidence>
<organism evidence="25 26">
    <name type="scientific">Aldrovandia affinis</name>
    <dbReference type="NCBI Taxonomy" id="143900"/>
    <lineage>
        <taxon>Eukaryota</taxon>
        <taxon>Metazoa</taxon>
        <taxon>Chordata</taxon>
        <taxon>Craniata</taxon>
        <taxon>Vertebrata</taxon>
        <taxon>Euteleostomi</taxon>
        <taxon>Actinopterygii</taxon>
        <taxon>Neopterygii</taxon>
        <taxon>Teleostei</taxon>
        <taxon>Notacanthiformes</taxon>
        <taxon>Halosauridae</taxon>
        <taxon>Aldrovandia</taxon>
    </lineage>
</organism>
<dbReference type="InterPro" id="IPR044470">
    <property type="entry name" value="TRBP2_DSRM_2"/>
</dbReference>
<comment type="caution">
    <text evidence="25">The sequence shown here is derived from an EMBL/GenBank/DDBJ whole genome shotgun (WGS) entry which is preliminary data.</text>
</comment>
<dbReference type="GO" id="GO:0030422">
    <property type="term" value="P:siRNA processing"/>
    <property type="evidence" value="ECO:0007669"/>
    <property type="project" value="UniProtKB-UniRule"/>
</dbReference>
<dbReference type="CDD" id="cd19893">
    <property type="entry name" value="DSRM_TARBP2_rpt3"/>
    <property type="match status" value="1"/>
</dbReference>
<dbReference type="GO" id="GO:0070578">
    <property type="term" value="C:RISC-loading complex"/>
    <property type="evidence" value="ECO:0007669"/>
    <property type="project" value="InterPro"/>
</dbReference>
<dbReference type="Proteomes" id="UP001221898">
    <property type="component" value="Unassembled WGS sequence"/>
</dbReference>
<dbReference type="SUPFAM" id="SSF54768">
    <property type="entry name" value="dsRNA-binding domain-like"/>
    <property type="match status" value="3"/>
</dbReference>
<evidence type="ECO:0000256" key="11">
    <source>
        <dbReference type="ARBA" id="ARBA00023015"/>
    </source>
</evidence>
<evidence type="ECO:0000256" key="16">
    <source>
        <dbReference type="ARBA" id="ARBA00023242"/>
    </source>
</evidence>
<evidence type="ECO:0000256" key="19">
    <source>
        <dbReference type="ARBA" id="ARBA00065038"/>
    </source>
</evidence>
<sequence>MAASILEEEARYGSSPLAMLTATCNKFGSTSPVRDSATPGKAGSTAPGKKTYSLTSDLQAPKNGRGSEGLADSYTGSFSTGGGLLTPSGSPPPQGGGYASEYNPFSHSFQTSSGSQDPSLLVSKAHATTDCLTSVYTSLDMAHPYGSWYKAGIHPGITAAPANATSSWWDVHPNSNWLSAAQNQPDGLQSSLQPVPPQASLSPQLPSYGSDFTSLNPAPYPTVGLGSSSHLLQSSQHMLPQDLYKPKPVPSGGLMESPIGLKPTRASGGYGGGGAPGRSSCDCPNCQELERLGASAASLRKKPVHSCHIPGCGKVYGKASHLKAHLRWHTGERPFVCNWLFCGKRFTRSDELERHVRTHTREKKFTCLLCNKRFTRSDHLSKHQKTHTEASLPGKTPPPTGRRRLARATGWRRSEGEMSVPPPALCRTLSAKSSSARRQRTARCRGCCRCISDNDDTIYPERPVSGIDVKWSYGAVLLLIFIEQMLAVNPGKTPISLLQEYGTRIGKTPVYDLLKAEGQAHQPNFTFRVSVGEISCTGQGPSKKAAKHKAAEAALKMLKGGMGGARGDRGMLAADLPVEGASPHSEAKVSSSTQQAECNPVGALQELVVQKGWRLPEYTVTQESGPAHRKEFTMTCRVERFVEIGSGTSKKLAKRNAAAKMLSRIHDVPVDLRSSNEAENEEDTFNLQLGGRLEGGKCKGFGCTWDSLRNSVGEKILQLRSHPLGLPNSNFCSLLHDLSEEQRFDVSYVDIEERSLSGLCQCLVELSTQPITVCHGFAPNQDAARSSAAHNALQYLKIMAGGKYQGRAGMEPAARVWASGIRLTHGRGGVLTLGQVSSGQVPRSREKRGKSITMDILPFTLITSYTPARPLCSASSGKLTVPSFRAAGSRSSRSRLFSVLTPRWWNDLQHSLEISCFQQDSAHLCRDSLQSPPVRGAGPRCSSGRA</sequence>
<dbReference type="PROSITE" id="PS50137">
    <property type="entry name" value="DS_RBD"/>
    <property type="match status" value="3"/>
</dbReference>
<evidence type="ECO:0000256" key="3">
    <source>
        <dbReference type="ARBA" id="ARBA00005856"/>
    </source>
</evidence>
<dbReference type="InterPro" id="IPR044471">
    <property type="entry name" value="TRBP2_DSRM_3"/>
</dbReference>
<evidence type="ECO:0000256" key="1">
    <source>
        <dbReference type="ARBA" id="ARBA00004123"/>
    </source>
</evidence>
<evidence type="ECO:0000256" key="5">
    <source>
        <dbReference type="ARBA" id="ARBA00022723"/>
    </source>
</evidence>
<dbReference type="GO" id="GO:0042803">
    <property type="term" value="F:protein homodimerization activity"/>
    <property type="evidence" value="ECO:0007669"/>
    <property type="project" value="UniProtKB-UniRule"/>
</dbReference>
<dbReference type="InterPro" id="IPR028605">
    <property type="entry name" value="TRBP2"/>
</dbReference>
<feature type="region of interest" description="Disordered" evidence="22">
    <location>
        <begin position="28"/>
        <end position="118"/>
    </location>
</feature>
<dbReference type="SMART" id="SM00358">
    <property type="entry name" value="DSRM"/>
    <property type="match status" value="3"/>
</dbReference>
<evidence type="ECO:0000256" key="4">
    <source>
        <dbReference type="ARBA" id="ARBA00022490"/>
    </source>
</evidence>
<feature type="region of interest" description="Disordered" evidence="22">
    <location>
        <begin position="380"/>
        <end position="403"/>
    </location>
</feature>
<dbReference type="GO" id="GO:0046782">
    <property type="term" value="P:regulation of viral transcription"/>
    <property type="evidence" value="ECO:0007669"/>
    <property type="project" value="InterPro"/>
</dbReference>
<evidence type="ECO:0000256" key="17">
    <source>
        <dbReference type="ARBA" id="ARBA00038409"/>
    </source>
</evidence>
<comment type="similarity">
    <text evidence="3">Belongs to the PRKRA family.</text>
</comment>
<dbReference type="GO" id="GO:0016442">
    <property type="term" value="C:RISC complex"/>
    <property type="evidence" value="ECO:0007669"/>
    <property type="project" value="UniProtKB-UniRule"/>
</dbReference>
<dbReference type="AlphaFoldDB" id="A0AAD7SE15"/>
<keyword evidence="12" id="KW-0238">DNA-binding</keyword>
<dbReference type="InterPro" id="IPR013087">
    <property type="entry name" value="Znf_C2H2_type"/>
</dbReference>
<dbReference type="GO" id="GO:0035198">
    <property type="term" value="F:miRNA binding"/>
    <property type="evidence" value="ECO:0007669"/>
    <property type="project" value="UniProtKB-UniRule"/>
</dbReference>
<proteinExistence type="inferred from homology"/>
<dbReference type="GO" id="GO:0006417">
    <property type="term" value="P:regulation of translation"/>
    <property type="evidence" value="ECO:0007669"/>
    <property type="project" value="UniProtKB-KW"/>
</dbReference>
<comment type="subcellular location">
    <subcellularLocation>
        <location evidence="2">Cytoplasm</location>
        <location evidence="2">Perinuclear region</location>
    </subcellularLocation>
    <subcellularLocation>
        <location evidence="1">Nucleus</location>
    </subcellularLocation>
</comment>
<evidence type="ECO:0000256" key="22">
    <source>
        <dbReference type="SAM" id="MobiDB-lite"/>
    </source>
</evidence>
<feature type="domain" description="DRBM" evidence="23">
    <location>
        <begin position="599"/>
        <end position="667"/>
    </location>
</feature>
<dbReference type="Gene3D" id="3.30.160.60">
    <property type="entry name" value="Classic Zinc Finger"/>
    <property type="match status" value="3"/>
</dbReference>
<keyword evidence="7 21" id="KW-0863">Zinc-finger</keyword>
<dbReference type="Pfam" id="PF00035">
    <property type="entry name" value="dsrm"/>
    <property type="match status" value="2"/>
</dbReference>
<feature type="domain" description="DRBM" evidence="23">
    <location>
        <begin position="730"/>
        <end position="798"/>
    </location>
</feature>
<evidence type="ECO:0000256" key="12">
    <source>
        <dbReference type="ARBA" id="ARBA00023125"/>
    </source>
</evidence>
<dbReference type="FunFam" id="3.30.160.60:FF:000014">
    <property type="entry name" value="Transcription factor Sp3"/>
    <property type="match status" value="1"/>
</dbReference>
<dbReference type="GO" id="GO:0003725">
    <property type="term" value="F:double-stranded RNA binding"/>
    <property type="evidence" value="ECO:0007669"/>
    <property type="project" value="InterPro"/>
</dbReference>
<feature type="domain" description="C2H2-type" evidence="24">
    <location>
        <begin position="365"/>
        <end position="392"/>
    </location>
</feature>
<evidence type="ECO:0000256" key="18">
    <source>
        <dbReference type="ARBA" id="ARBA00053320"/>
    </source>
</evidence>
<dbReference type="GO" id="GO:0070922">
    <property type="term" value="P:RISC complex assembly"/>
    <property type="evidence" value="ECO:0007669"/>
    <property type="project" value="UniProtKB-UniRule"/>
</dbReference>
<evidence type="ECO:0000256" key="2">
    <source>
        <dbReference type="ARBA" id="ARBA00004556"/>
    </source>
</evidence>
<dbReference type="PANTHER" id="PTHR46205:SF1">
    <property type="entry name" value="RISC-LOADING COMPLEX SUBUNIT TARBP2"/>
    <property type="match status" value="1"/>
</dbReference>
<dbReference type="EMBL" id="JAINUG010000074">
    <property type="protein sequence ID" value="KAJ8400759.1"/>
    <property type="molecule type" value="Genomic_DNA"/>
</dbReference>
<dbReference type="GO" id="GO:0031054">
    <property type="term" value="P:pre-miRNA processing"/>
    <property type="evidence" value="ECO:0007669"/>
    <property type="project" value="UniProtKB-UniRule"/>
</dbReference>
<keyword evidence="8" id="KW-0862">Zinc</keyword>
<evidence type="ECO:0000313" key="26">
    <source>
        <dbReference type="Proteomes" id="UP001221898"/>
    </source>
</evidence>
<evidence type="ECO:0000256" key="13">
    <source>
        <dbReference type="ARBA" id="ARBA00023158"/>
    </source>
</evidence>
<dbReference type="FunFam" id="3.30.160.60:FF:000077">
    <property type="entry name" value="Sp8 transcription factor"/>
    <property type="match status" value="1"/>
</dbReference>
<evidence type="ECO:0000256" key="15">
    <source>
        <dbReference type="ARBA" id="ARBA00023163"/>
    </source>
</evidence>
<name>A0AAD7SE15_9TELE</name>
<comment type="similarity">
    <text evidence="20">Belongs to the TARBP2 family.</text>
</comment>
<dbReference type="SUPFAM" id="SSF57667">
    <property type="entry name" value="beta-beta-alpha zinc fingers"/>
    <property type="match status" value="2"/>
</dbReference>
<evidence type="ECO:0000256" key="21">
    <source>
        <dbReference type="PROSITE-ProRule" id="PRU00042"/>
    </source>
</evidence>
<dbReference type="GO" id="GO:1903798">
    <property type="term" value="P:regulation of miRNA processing"/>
    <property type="evidence" value="ECO:0007669"/>
    <property type="project" value="InterPro"/>
</dbReference>
<evidence type="ECO:0000256" key="9">
    <source>
        <dbReference type="ARBA" id="ARBA00022845"/>
    </source>
</evidence>
<feature type="region of interest" description="Disordered" evidence="22">
    <location>
        <begin position="179"/>
        <end position="208"/>
    </location>
</feature>